<dbReference type="Ensembl" id="ENSCSRT00000027004.1">
    <property type="protein sequence ID" value="ENSCSRP00000025919.1"/>
    <property type="gene ID" value="ENSCSRG00000019317.1"/>
</dbReference>
<organism evidence="1 2">
    <name type="scientific">Chelydra serpentina</name>
    <name type="common">Snapping turtle</name>
    <name type="synonym">Testudo serpentina</name>
    <dbReference type="NCBI Taxonomy" id="8475"/>
    <lineage>
        <taxon>Eukaryota</taxon>
        <taxon>Metazoa</taxon>
        <taxon>Chordata</taxon>
        <taxon>Craniata</taxon>
        <taxon>Vertebrata</taxon>
        <taxon>Euteleostomi</taxon>
        <taxon>Archelosauria</taxon>
        <taxon>Testudinata</taxon>
        <taxon>Testudines</taxon>
        <taxon>Cryptodira</taxon>
        <taxon>Durocryptodira</taxon>
        <taxon>Americhelydia</taxon>
        <taxon>Chelydroidea</taxon>
        <taxon>Chelydridae</taxon>
        <taxon>Chelydra</taxon>
    </lineage>
</organism>
<accession>A0A8C3TBG4</accession>
<protein>
    <submittedName>
        <fullName evidence="1">Uncharacterized protein</fullName>
    </submittedName>
</protein>
<evidence type="ECO:0000313" key="1">
    <source>
        <dbReference type="Ensembl" id="ENSCSRP00000025919.1"/>
    </source>
</evidence>
<dbReference type="Proteomes" id="UP000694403">
    <property type="component" value="Unplaced"/>
</dbReference>
<name>A0A8C3TBG4_CHESE</name>
<reference evidence="1" key="2">
    <citation type="submission" date="2025-09" db="UniProtKB">
        <authorList>
            <consortium name="Ensembl"/>
        </authorList>
    </citation>
    <scope>IDENTIFICATION</scope>
</reference>
<proteinExistence type="predicted"/>
<keyword evidence="2" id="KW-1185">Reference proteome</keyword>
<sequence length="187" mass="19823">MEPAELDVLGLREQLFHERVRECLVSAWGAARHHGDGLRRGQASPAVHTPPPALLISLGGVLNCSSREGLPCGGSGQPPGADTCVEVSWSAPCQWGPGGARVQVTVLCFDPRCPPRLGFPAPARKGGSNEYLHGMRAAEGFLPLRLFPSLSGGQLTRPRVAGYSSPWSKGTRQPLSRDSRVVAATVI</sequence>
<dbReference type="AlphaFoldDB" id="A0A8C3TBG4"/>
<evidence type="ECO:0000313" key="2">
    <source>
        <dbReference type="Proteomes" id="UP000694403"/>
    </source>
</evidence>
<reference evidence="1" key="1">
    <citation type="submission" date="2025-08" db="UniProtKB">
        <authorList>
            <consortium name="Ensembl"/>
        </authorList>
    </citation>
    <scope>IDENTIFICATION</scope>
</reference>